<dbReference type="EMBL" id="LXQD01000069">
    <property type="protein sequence ID" value="RCJ39602.1"/>
    <property type="molecule type" value="Genomic_DNA"/>
</dbReference>
<reference evidence="1" key="1">
    <citation type="submission" date="2016-04" db="EMBL/GenBank/DDBJ databases">
        <authorList>
            <person name="Tabuchi Yagui T.R."/>
        </authorList>
    </citation>
    <scope>NUCLEOTIDE SEQUENCE [LARGE SCALE GENOMIC DNA]</scope>
    <source>
        <strain evidence="1">NIES-26</strain>
    </source>
</reference>
<evidence type="ECO:0000313" key="2">
    <source>
        <dbReference type="Proteomes" id="UP000252107"/>
    </source>
</evidence>
<name>A0A367RWL4_9NOSO</name>
<proteinExistence type="predicted"/>
<evidence type="ECO:0000313" key="1">
    <source>
        <dbReference type="EMBL" id="RCJ39602.1"/>
    </source>
</evidence>
<dbReference type="Proteomes" id="UP000252107">
    <property type="component" value="Unassembled WGS sequence"/>
</dbReference>
<dbReference type="AlphaFoldDB" id="A0A367RWL4"/>
<sequence>MIAAAGVYENLTTNGCQNAENGDLTTNGCQILPTSERQVRPLVPLKVAEQLTCWQAAVKQAGGKVPTGRIVKPTFRRLVSKANNIFDKGHQKS</sequence>
<gene>
    <name evidence="1" type="ORF">A6770_38675</name>
</gene>
<accession>A0A367RWL4</accession>
<protein>
    <submittedName>
        <fullName evidence="1">Uncharacterized protein</fullName>
    </submittedName>
</protein>
<organism evidence="1 2">
    <name type="scientific">Nostoc minutum NIES-26</name>
    <dbReference type="NCBI Taxonomy" id="1844469"/>
    <lineage>
        <taxon>Bacteria</taxon>
        <taxon>Bacillati</taxon>
        <taxon>Cyanobacteriota</taxon>
        <taxon>Cyanophyceae</taxon>
        <taxon>Nostocales</taxon>
        <taxon>Nostocaceae</taxon>
        <taxon>Nostoc</taxon>
    </lineage>
</organism>
<keyword evidence="2" id="KW-1185">Reference proteome</keyword>
<comment type="caution">
    <text evidence="1">The sequence shown here is derived from an EMBL/GenBank/DDBJ whole genome shotgun (WGS) entry which is preliminary data.</text>
</comment>